<organism evidence="9 10">
    <name type="scientific">Spirochaeta lutea</name>
    <dbReference type="NCBI Taxonomy" id="1480694"/>
    <lineage>
        <taxon>Bacteria</taxon>
        <taxon>Pseudomonadati</taxon>
        <taxon>Spirochaetota</taxon>
        <taxon>Spirochaetia</taxon>
        <taxon>Spirochaetales</taxon>
        <taxon>Spirochaetaceae</taxon>
        <taxon>Spirochaeta</taxon>
    </lineage>
</organism>
<evidence type="ECO:0000256" key="4">
    <source>
        <dbReference type="ARBA" id="ARBA00022692"/>
    </source>
</evidence>
<comment type="caution">
    <text evidence="9">The sequence shown here is derived from an EMBL/GenBank/DDBJ whole genome shotgun (WGS) entry which is preliminary data.</text>
</comment>
<evidence type="ECO:0000313" key="9">
    <source>
        <dbReference type="EMBL" id="KGE70793.1"/>
    </source>
</evidence>
<dbReference type="PRINTS" id="PR01837">
    <property type="entry name" value="MGTCSAPBPROT"/>
</dbReference>
<accession>A0A098QTS7</accession>
<dbReference type="InterPro" id="IPR003416">
    <property type="entry name" value="MgtC/SapB/SrpB/YhiD_fam"/>
</dbReference>
<evidence type="ECO:0000256" key="2">
    <source>
        <dbReference type="ARBA" id="ARBA00009298"/>
    </source>
</evidence>
<evidence type="ECO:0000256" key="5">
    <source>
        <dbReference type="ARBA" id="ARBA00022989"/>
    </source>
</evidence>
<feature type="transmembrane region" description="Helical" evidence="7">
    <location>
        <begin position="67"/>
        <end position="88"/>
    </location>
</feature>
<evidence type="ECO:0000256" key="1">
    <source>
        <dbReference type="ARBA" id="ARBA00004651"/>
    </source>
</evidence>
<evidence type="ECO:0000313" key="10">
    <source>
        <dbReference type="Proteomes" id="UP000029692"/>
    </source>
</evidence>
<comment type="similarity">
    <text evidence="2">Belongs to the MgtC/SapB family.</text>
</comment>
<gene>
    <name evidence="9" type="ORF">DC28_14985</name>
</gene>
<feature type="transmembrane region" description="Helical" evidence="7">
    <location>
        <begin position="100"/>
        <end position="131"/>
    </location>
</feature>
<keyword evidence="3" id="KW-1003">Cell membrane</keyword>
<dbReference type="eggNOG" id="COG1285">
    <property type="taxonomic scope" value="Bacteria"/>
</dbReference>
<sequence length="224" mass="23837">MQLDTLVLRLALSAIFGGMVGLERERKNQAAGLRTHLLICLGATILMMLSIYMAQAFPGDAADPSRIAAQVVSGIGFLGAGAIVRMGLDIRGLTTAASIWVVAAIGLVTGAGMYAAAVIAVGIVLFALGILERISTKVFPKAVTRRLSLSGEGLQERVETIRGIIEDQRVEIHGMSIDYQVKKEGVTMHLDVLIPKDIPVNQLVVSLSDIPGVKRVNLEFHPGT</sequence>
<evidence type="ECO:0000256" key="7">
    <source>
        <dbReference type="SAM" id="Phobius"/>
    </source>
</evidence>
<evidence type="ECO:0000256" key="6">
    <source>
        <dbReference type="ARBA" id="ARBA00023136"/>
    </source>
</evidence>
<feature type="transmembrane region" description="Helical" evidence="7">
    <location>
        <begin position="6"/>
        <end position="23"/>
    </location>
</feature>
<name>A0A098QTS7_9SPIO</name>
<dbReference type="PANTHER" id="PTHR33778:SF1">
    <property type="entry name" value="MAGNESIUM TRANSPORTER YHID-RELATED"/>
    <property type="match status" value="1"/>
</dbReference>
<feature type="transmembrane region" description="Helical" evidence="7">
    <location>
        <begin position="35"/>
        <end position="55"/>
    </location>
</feature>
<dbReference type="AlphaFoldDB" id="A0A098QTS7"/>
<keyword evidence="10" id="KW-1185">Reference proteome</keyword>
<evidence type="ECO:0000256" key="3">
    <source>
        <dbReference type="ARBA" id="ARBA00022475"/>
    </source>
</evidence>
<dbReference type="PANTHER" id="PTHR33778">
    <property type="entry name" value="PROTEIN MGTC"/>
    <property type="match status" value="1"/>
</dbReference>
<keyword evidence="4 7" id="KW-0812">Transmembrane</keyword>
<keyword evidence="6 7" id="KW-0472">Membrane</keyword>
<protein>
    <recommendedName>
        <fullName evidence="8">MgtC/SapB/SrpB/YhiD N-terminal domain-containing protein</fullName>
    </recommendedName>
</protein>
<dbReference type="GO" id="GO:0005886">
    <property type="term" value="C:plasma membrane"/>
    <property type="evidence" value="ECO:0007669"/>
    <property type="project" value="UniProtKB-SubCell"/>
</dbReference>
<dbReference type="EMBL" id="JNUP01000072">
    <property type="protein sequence ID" value="KGE70793.1"/>
    <property type="molecule type" value="Genomic_DNA"/>
</dbReference>
<reference evidence="9 10" key="1">
    <citation type="submission" date="2014-05" db="EMBL/GenBank/DDBJ databases">
        <title>De novo Genome Sequence of Spirocheata sp.</title>
        <authorList>
            <person name="Shivani Y."/>
            <person name="Subhash Y."/>
            <person name="Tushar L."/>
            <person name="Sasikala C."/>
            <person name="Ramana C.V."/>
        </authorList>
    </citation>
    <scope>NUCLEOTIDE SEQUENCE [LARGE SCALE GENOMIC DNA]</scope>
    <source>
        <strain evidence="9 10">JC230</strain>
    </source>
</reference>
<dbReference type="InterPro" id="IPR049177">
    <property type="entry name" value="MgtC_SapB_SrpB_YhiD_N"/>
</dbReference>
<dbReference type="Pfam" id="PF02308">
    <property type="entry name" value="MgtC"/>
    <property type="match status" value="1"/>
</dbReference>
<dbReference type="Proteomes" id="UP000029692">
    <property type="component" value="Unassembled WGS sequence"/>
</dbReference>
<keyword evidence="5 7" id="KW-1133">Transmembrane helix</keyword>
<proteinExistence type="inferred from homology"/>
<feature type="domain" description="MgtC/SapB/SrpB/YhiD N-terminal" evidence="8">
    <location>
        <begin position="10"/>
        <end position="135"/>
    </location>
</feature>
<evidence type="ECO:0000259" key="8">
    <source>
        <dbReference type="Pfam" id="PF02308"/>
    </source>
</evidence>
<dbReference type="STRING" id="1480694.DC28_14985"/>
<comment type="subcellular location">
    <subcellularLocation>
        <location evidence="1">Cell membrane</location>
        <topology evidence="1">Multi-pass membrane protein</topology>
    </subcellularLocation>
</comment>